<dbReference type="Pfam" id="PF01042">
    <property type="entry name" value="Ribonuc_L-PSP"/>
    <property type="match status" value="1"/>
</dbReference>
<reference evidence="1 2" key="1">
    <citation type="submission" date="2020-08" db="EMBL/GenBank/DDBJ databases">
        <title>Genomic Encyclopedia of Type Strains, Phase IV (KMG-IV): sequencing the most valuable type-strain genomes for metagenomic binning, comparative biology and taxonomic classification.</title>
        <authorList>
            <person name="Goeker M."/>
        </authorList>
    </citation>
    <scope>NUCLEOTIDE SEQUENCE [LARGE SCALE GENOMIC DNA]</scope>
    <source>
        <strain evidence="1 2">DSM 17454</strain>
    </source>
</reference>
<keyword evidence="1" id="KW-0378">Hydrolase</keyword>
<protein>
    <submittedName>
        <fullName evidence="1">2-aminomuconate deaminase</fullName>
        <ecNumber evidence="1">3.5.99.5</ecNumber>
    </submittedName>
</protein>
<gene>
    <name evidence="1" type="ORF">HNQ96_004025</name>
</gene>
<dbReference type="GO" id="GO:0050540">
    <property type="term" value="F:2-aminomuconate deaminase activity"/>
    <property type="evidence" value="ECO:0007669"/>
    <property type="project" value="UniProtKB-EC"/>
</dbReference>
<dbReference type="GO" id="GO:0005829">
    <property type="term" value="C:cytosol"/>
    <property type="evidence" value="ECO:0007669"/>
    <property type="project" value="TreeGrafter"/>
</dbReference>
<dbReference type="EC" id="3.5.99.5" evidence="1"/>
<dbReference type="PANTHER" id="PTHR11803:SF48">
    <property type="entry name" value="2-AMINOMUCONATE DEAMINASE"/>
    <property type="match status" value="1"/>
</dbReference>
<comment type="caution">
    <text evidence="1">The sequence shown here is derived from an EMBL/GenBank/DDBJ whole genome shotgun (WGS) entry which is preliminary data.</text>
</comment>
<proteinExistence type="predicted"/>
<dbReference type="CDD" id="cd00448">
    <property type="entry name" value="YjgF_YER057c_UK114_family"/>
    <property type="match status" value="1"/>
</dbReference>
<name>A0A8E2BCZ8_9HYPH</name>
<dbReference type="InterPro" id="IPR035959">
    <property type="entry name" value="RutC-like_sf"/>
</dbReference>
<dbReference type="Gene3D" id="3.30.1330.40">
    <property type="entry name" value="RutC-like"/>
    <property type="match status" value="1"/>
</dbReference>
<dbReference type="EMBL" id="JACHGI010000008">
    <property type="protein sequence ID" value="MBB6468141.1"/>
    <property type="molecule type" value="Genomic_DNA"/>
</dbReference>
<evidence type="ECO:0000313" key="2">
    <source>
        <dbReference type="Proteomes" id="UP000532373"/>
    </source>
</evidence>
<dbReference type="Proteomes" id="UP000532373">
    <property type="component" value="Unassembled WGS sequence"/>
</dbReference>
<dbReference type="PANTHER" id="PTHR11803">
    <property type="entry name" value="2-IMINOBUTANOATE/2-IMINOPROPANOATE DEAMINASE RIDA"/>
    <property type="match status" value="1"/>
</dbReference>
<dbReference type="SUPFAM" id="SSF55298">
    <property type="entry name" value="YjgF-like"/>
    <property type="match status" value="1"/>
</dbReference>
<accession>A0A8E2BCZ8</accession>
<evidence type="ECO:0000313" key="1">
    <source>
        <dbReference type="EMBL" id="MBB6468141.1"/>
    </source>
</evidence>
<dbReference type="InterPro" id="IPR006175">
    <property type="entry name" value="YjgF/YER057c/UK114"/>
</dbReference>
<dbReference type="AlphaFoldDB" id="A0A8E2BCZ8"/>
<organism evidence="1 2">
    <name type="scientific">Aminobacter carboxidus</name>
    <dbReference type="NCBI Taxonomy" id="376165"/>
    <lineage>
        <taxon>Bacteria</taxon>
        <taxon>Pseudomonadati</taxon>
        <taxon>Pseudomonadota</taxon>
        <taxon>Alphaproteobacteria</taxon>
        <taxon>Hyphomicrobiales</taxon>
        <taxon>Phyllobacteriaceae</taxon>
        <taxon>Aminobacter</taxon>
    </lineage>
</organism>
<sequence>MSMALTERPKPLANYPFLREAGGLLFLSGVSARRKDGTIAGVDRLSGEVRYDVAEQLRAIVANITETLHAAGGTLADLVDVTIFLTDMADYPAMNGEYNRWFASDGPARTTVGVSQLPHPDMVVELKVVARRPG</sequence>